<organism evidence="2 3">
    <name type="scientific">Legionella lytica</name>
    <dbReference type="NCBI Taxonomy" id="96232"/>
    <lineage>
        <taxon>Bacteria</taxon>
        <taxon>Pseudomonadati</taxon>
        <taxon>Pseudomonadota</taxon>
        <taxon>Gammaproteobacteria</taxon>
        <taxon>Legionellales</taxon>
        <taxon>Legionellaceae</taxon>
        <taxon>Legionella</taxon>
    </lineage>
</organism>
<dbReference type="Pfam" id="PF00583">
    <property type="entry name" value="Acetyltransf_1"/>
    <property type="match status" value="1"/>
</dbReference>
<keyword evidence="3" id="KW-1185">Reference proteome</keyword>
<proteinExistence type="predicted"/>
<evidence type="ECO:0000313" key="3">
    <source>
        <dbReference type="Proteomes" id="UP001615550"/>
    </source>
</evidence>
<dbReference type="InterPro" id="IPR016181">
    <property type="entry name" value="Acyl_CoA_acyltransferase"/>
</dbReference>
<comment type="caution">
    <text evidence="2">The sequence shown here is derived from an EMBL/GenBank/DDBJ whole genome shotgun (WGS) entry which is preliminary data.</text>
</comment>
<name>A0ABW8DB25_9GAMM</name>
<sequence length="72" mass="8298">MSVGEPFSCTPYNFTGFMLAYLAKERNCGRLEWWVLDWNEPAINFYKSLGAMDEWPVYRVTGDALDNLANVL</sequence>
<evidence type="ECO:0000313" key="2">
    <source>
        <dbReference type="EMBL" id="MFJ1269903.1"/>
    </source>
</evidence>
<dbReference type="Gene3D" id="3.40.630.30">
    <property type="match status" value="1"/>
</dbReference>
<dbReference type="RefSeq" id="WP_400188718.1">
    <property type="nucleotide sequence ID" value="NZ_JBGORX010000010.1"/>
</dbReference>
<reference evidence="2 3" key="1">
    <citation type="submission" date="2024-08" db="EMBL/GenBank/DDBJ databases">
        <title>Draft Genome Sequence of Legionella lytica strain DSB2004, Isolated From a Fire Sprinkler System.</title>
        <authorList>
            <person name="Everhart A.D."/>
            <person name="Kidane D.T."/>
            <person name="Farone A.L."/>
            <person name="Farone M.B."/>
        </authorList>
    </citation>
    <scope>NUCLEOTIDE SEQUENCE [LARGE SCALE GENOMIC DNA]</scope>
    <source>
        <strain evidence="2 3">DSB2004</strain>
    </source>
</reference>
<protein>
    <submittedName>
        <fullName evidence="2">N-acetyltransferase family protein</fullName>
    </submittedName>
</protein>
<dbReference type="Proteomes" id="UP001615550">
    <property type="component" value="Unassembled WGS sequence"/>
</dbReference>
<evidence type="ECO:0000259" key="1">
    <source>
        <dbReference type="Pfam" id="PF00583"/>
    </source>
</evidence>
<dbReference type="InterPro" id="IPR000182">
    <property type="entry name" value="GNAT_dom"/>
</dbReference>
<accession>A0ABW8DB25</accession>
<feature type="domain" description="N-acetyltransferase" evidence="1">
    <location>
        <begin position="22"/>
        <end position="50"/>
    </location>
</feature>
<dbReference type="EMBL" id="JBGORX010000010">
    <property type="protein sequence ID" value="MFJ1269903.1"/>
    <property type="molecule type" value="Genomic_DNA"/>
</dbReference>
<gene>
    <name evidence="2" type="ORF">ACD661_15185</name>
</gene>
<dbReference type="SUPFAM" id="SSF55729">
    <property type="entry name" value="Acyl-CoA N-acyltransferases (Nat)"/>
    <property type="match status" value="1"/>
</dbReference>